<evidence type="ECO:0000256" key="2">
    <source>
        <dbReference type="ARBA" id="ARBA00022679"/>
    </source>
</evidence>
<dbReference type="CDD" id="cd02440">
    <property type="entry name" value="AdoMet_MTases"/>
    <property type="match status" value="1"/>
</dbReference>
<organism evidence="5 6">
    <name type="scientific">Histidinibacterium aquaticum</name>
    <dbReference type="NCBI Taxonomy" id="2613962"/>
    <lineage>
        <taxon>Bacteria</taxon>
        <taxon>Pseudomonadati</taxon>
        <taxon>Pseudomonadota</taxon>
        <taxon>Alphaproteobacteria</taxon>
        <taxon>Rhodobacterales</taxon>
        <taxon>Paracoccaceae</taxon>
        <taxon>Histidinibacterium</taxon>
    </lineage>
</organism>
<accession>A0A5J5GBH0</accession>
<dbReference type="Gene3D" id="3.40.50.150">
    <property type="entry name" value="Vaccinia Virus protein VP39"/>
    <property type="match status" value="1"/>
</dbReference>
<feature type="domain" description="Methyltransferase small" evidence="4">
    <location>
        <begin position="151"/>
        <end position="313"/>
    </location>
</feature>
<dbReference type="RefSeq" id="WP_150446759.1">
    <property type="nucleotide sequence ID" value="NZ_VYQE01000007.1"/>
</dbReference>
<evidence type="ECO:0000313" key="5">
    <source>
        <dbReference type="EMBL" id="KAA9005253.1"/>
    </source>
</evidence>
<dbReference type="Proteomes" id="UP000326554">
    <property type="component" value="Unassembled WGS sequence"/>
</dbReference>
<evidence type="ECO:0000313" key="6">
    <source>
        <dbReference type="Proteomes" id="UP000326554"/>
    </source>
</evidence>
<sequence length="320" mass="34902">MTRSRLAAALDGSLDLPEGPVAVVRPPADYLLPLGPERARVVTGFRPDFEAWEGRGYPVSRDWPEAESSVVVVPRSKTLARDLIARAAERGPVLVDGQRTEGVDSLWKAARRELGDLPVVTMAHGRAFLIPRTDALTDWRAPEAGPGPEGFVTTAGVFSADGIDPGSRLLAGALPAKLPKRLADLGAGWGYLSRAALEREGVERIDLVEAEALALDCARLNVTDTRARFQWADATDWRPEEWLGGVICNPPFHESRSADPALGRAFIAQAAAVLEPGGRLWLVANRHLPYEAALRERFARVEEIAGDPRYKIFEAARPRR</sequence>
<dbReference type="AlphaFoldDB" id="A0A5J5GBH0"/>
<dbReference type="InterPro" id="IPR029063">
    <property type="entry name" value="SAM-dependent_MTases_sf"/>
</dbReference>
<dbReference type="GO" id="GO:0008757">
    <property type="term" value="F:S-adenosylmethionine-dependent methyltransferase activity"/>
    <property type="evidence" value="ECO:0007669"/>
    <property type="project" value="InterPro"/>
</dbReference>
<name>A0A5J5GBH0_9RHOB</name>
<dbReference type="GO" id="GO:0032259">
    <property type="term" value="P:methylation"/>
    <property type="evidence" value="ECO:0007669"/>
    <property type="project" value="UniProtKB-KW"/>
</dbReference>
<dbReference type="InterPro" id="IPR007848">
    <property type="entry name" value="Small_mtfrase_dom"/>
</dbReference>
<protein>
    <submittedName>
        <fullName evidence="5">Class I SAM-dependent methyltransferase</fullName>
    </submittedName>
</protein>
<proteinExistence type="predicted"/>
<dbReference type="PANTHER" id="PTHR47816">
    <property type="entry name" value="RIBOSOMAL RNA SMALL SUBUNIT METHYLTRANSFERASE C"/>
    <property type="match status" value="1"/>
</dbReference>
<gene>
    <name evidence="5" type="ORF">F3S47_18295</name>
</gene>
<keyword evidence="3" id="KW-0949">S-adenosyl-L-methionine</keyword>
<evidence type="ECO:0000256" key="1">
    <source>
        <dbReference type="ARBA" id="ARBA00022603"/>
    </source>
</evidence>
<dbReference type="EMBL" id="VYQE01000007">
    <property type="protein sequence ID" value="KAA9005253.1"/>
    <property type="molecule type" value="Genomic_DNA"/>
</dbReference>
<reference evidence="5 6" key="1">
    <citation type="submission" date="2019-09" db="EMBL/GenBank/DDBJ databases">
        <authorList>
            <person name="Park J.-S."/>
            <person name="Choi H.-J."/>
        </authorList>
    </citation>
    <scope>NUCLEOTIDE SEQUENCE [LARGE SCALE GENOMIC DNA]</scope>
    <source>
        <strain evidence="5 6">176SS1-4</strain>
    </source>
</reference>
<evidence type="ECO:0000256" key="3">
    <source>
        <dbReference type="ARBA" id="ARBA00022691"/>
    </source>
</evidence>
<keyword evidence="1 5" id="KW-0489">Methyltransferase</keyword>
<dbReference type="PANTHER" id="PTHR47816:SF4">
    <property type="entry name" value="RIBOSOMAL RNA SMALL SUBUNIT METHYLTRANSFERASE C"/>
    <property type="match status" value="1"/>
</dbReference>
<dbReference type="Pfam" id="PF05175">
    <property type="entry name" value="MTS"/>
    <property type="match status" value="1"/>
</dbReference>
<dbReference type="SUPFAM" id="SSF53335">
    <property type="entry name" value="S-adenosyl-L-methionine-dependent methyltransferases"/>
    <property type="match status" value="1"/>
</dbReference>
<comment type="caution">
    <text evidence="5">The sequence shown here is derived from an EMBL/GenBank/DDBJ whole genome shotgun (WGS) entry which is preliminary data.</text>
</comment>
<keyword evidence="2 5" id="KW-0808">Transferase</keyword>
<dbReference type="InterPro" id="IPR046977">
    <property type="entry name" value="RsmC/RlmG"/>
</dbReference>
<evidence type="ECO:0000259" key="4">
    <source>
        <dbReference type="Pfam" id="PF05175"/>
    </source>
</evidence>
<keyword evidence="6" id="KW-1185">Reference proteome</keyword>